<accession>A0ABQ3CQV4</accession>
<dbReference type="Proteomes" id="UP000653644">
    <property type="component" value="Unassembled WGS sequence"/>
</dbReference>
<proteinExistence type="predicted"/>
<sequence length="58" mass="6168">MSVAGVVFGRLRVWMPQWESAAGTVLGHLRTRMPQQESAGGAGARQTPSEDGRSTAAR</sequence>
<evidence type="ECO:0000313" key="2">
    <source>
        <dbReference type="EMBL" id="GHA38366.1"/>
    </source>
</evidence>
<keyword evidence="3" id="KW-1185">Reference proteome</keyword>
<organism evidence="2 3">
    <name type="scientific">Streptomyces canarius</name>
    <dbReference type="NCBI Taxonomy" id="285453"/>
    <lineage>
        <taxon>Bacteria</taxon>
        <taxon>Bacillati</taxon>
        <taxon>Actinomycetota</taxon>
        <taxon>Actinomycetes</taxon>
        <taxon>Kitasatosporales</taxon>
        <taxon>Streptomycetaceae</taxon>
        <taxon>Streptomyces</taxon>
    </lineage>
</organism>
<gene>
    <name evidence="2" type="ORF">GCM10010345_48790</name>
</gene>
<evidence type="ECO:0000313" key="3">
    <source>
        <dbReference type="Proteomes" id="UP000653644"/>
    </source>
</evidence>
<feature type="region of interest" description="Disordered" evidence="1">
    <location>
        <begin position="29"/>
        <end position="58"/>
    </location>
</feature>
<comment type="caution">
    <text evidence="2">The sequence shown here is derived from an EMBL/GenBank/DDBJ whole genome shotgun (WGS) entry which is preliminary data.</text>
</comment>
<dbReference type="EMBL" id="BMVN01000017">
    <property type="protein sequence ID" value="GHA38366.1"/>
    <property type="molecule type" value="Genomic_DNA"/>
</dbReference>
<evidence type="ECO:0000256" key="1">
    <source>
        <dbReference type="SAM" id="MobiDB-lite"/>
    </source>
</evidence>
<name>A0ABQ3CQV4_9ACTN</name>
<feature type="compositionally biased region" description="Basic and acidic residues" evidence="1">
    <location>
        <begin position="48"/>
        <end position="58"/>
    </location>
</feature>
<protein>
    <submittedName>
        <fullName evidence="2">Uncharacterized protein</fullName>
    </submittedName>
</protein>
<reference evidence="3" key="1">
    <citation type="journal article" date="2019" name="Int. J. Syst. Evol. Microbiol.">
        <title>The Global Catalogue of Microorganisms (GCM) 10K type strain sequencing project: providing services to taxonomists for standard genome sequencing and annotation.</title>
        <authorList>
            <consortium name="The Broad Institute Genomics Platform"/>
            <consortium name="The Broad Institute Genome Sequencing Center for Infectious Disease"/>
            <person name="Wu L."/>
            <person name="Ma J."/>
        </authorList>
    </citation>
    <scope>NUCLEOTIDE SEQUENCE [LARGE SCALE GENOMIC DNA]</scope>
    <source>
        <strain evidence="3">JCM 4733</strain>
    </source>
</reference>